<evidence type="ECO:0008006" key="3">
    <source>
        <dbReference type="Google" id="ProtNLM"/>
    </source>
</evidence>
<reference evidence="1" key="1">
    <citation type="thesis" date="2020" institute="Technische Universitat Dresden" country="Dresden, Germany">
        <title>The Agarolytic System of Microbulbifer elongatus PORT2, Isolated from Batu Karas, Pangandaran West Java Indonesia.</title>
        <authorList>
            <person name="Anggraeni S.R."/>
        </authorList>
    </citation>
    <scope>NUCLEOTIDE SEQUENCE</scope>
    <source>
        <strain evidence="1">PORT2</strain>
    </source>
</reference>
<organism evidence="1 2">
    <name type="scientific">Microbulbifer elongatus</name>
    <dbReference type="NCBI Taxonomy" id="86173"/>
    <lineage>
        <taxon>Bacteria</taxon>
        <taxon>Pseudomonadati</taxon>
        <taxon>Pseudomonadota</taxon>
        <taxon>Gammaproteobacteria</taxon>
        <taxon>Cellvibrionales</taxon>
        <taxon>Microbulbiferaceae</taxon>
        <taxon>Microbulbifer</taxon>
    </lineage>
</organism>
<comment type="caution">
    <text evidence="1">The sequence shown here is derived from an EMBL/GenBank/DDBJ whole genome shotgun (WGS) entry which is preliminary data.</text>
</comment>
<accession>A0ABT1P4Y6</accession>
<dbReference type="Proteomes" id="UP001205566">
    <property type="component" value="Unassembled WGS sequence"/>
</dbReference>
<keyword evidence="2" id="KW-1185">Reference proteome</keyword>
<dbReference type="EMBL" id="JACASI010000054">
    <property type="protein sequence ID" value="MCQ3831165.1"/>
    <property type="molecule type" value="Genomic_DNA"/>
</dbReference>
<gene>
    <name evidence="1" type="ORF">HXX02_17160</name>
</gene>
<evidence type="ECO:0000313" key="2">
    <source>
        <dbReference type="Proteomes" id="UP001205566"/>
    </source>
</evidence>
<name>A0ABT1P4Y6_9GAMM</name>
<dbReference type="RefSeq" id="WP_255876098.1">
    <property type="nucleotide sequence ID" value="NZ_JACASI010000054.1"/>
</dbReference>
<evidence type="ECO:0000313" key="1">
    <source>
        <dbReference type="EMBL" id="MCQ3831165.1"/>
    </source>
</evidence>
<sequence>MKGKYSKIIQEYCERESIEIPPGFGRRSASHLAVIRYDGVGPKLVAKTFFKKEDLHYYVVSTLCQLQPADDGSIPARVIDFKENTFFKVLSDGGLVQL</sequence>
<protein>
    <recommendedName>
        <fullName evidence="3">HipA N-terminal subdomain 1 domain-containing protein</fullName>
    </recommendedName>
</protein>
<proteinExistence type="predicted"/>